<accession>A0A0S1SJY5</accession>
<accession>A0A0S1SKH7</accession>
<dbReference type="FunFam" id="1.10.240.10:FF:000005">
    <property type="entry name" value="Tryptophan--tRNA ligase"/>
    <property type="match status" value="1"/>
</dbReference>
<dbReference type="InterPro" id="IPR001412">
    <property type="entry name" value="aa-tRNA-synth_I_CS"/>
</dbReference>
<feature type="binding site" evidence="8">
    <location>
        <begin position="144"/>
        <end position="146"/>
    </location>
    <ligand>
        <name>ATP</name>
        <dbReference type="ChEBI" id="CHEBI:30616"/>
    </ligand>
</feature>
<dbReference type="GO" id="GO:0004830">
    <property type="term" value="F:tryptophan-tRNA ligase activity"/>
    <property type="evidence" value="ECO:0007669"/>
    <property type="project" value="UniProtKB-UniRule"/>
</dbReference>
<dbReference type="PATRIC" id="fig|1735161.3.peg.663"/>
<accession>A0A0S1SS17</accession>
<comment type="function">
    <text evidence="8">Catalyzes the attachment of tryptophan to tRNA(Trp).</text>
</comment>
<evidence type="ECO:0000256" key="4">
    <source>
        <dbReference type="ARBA" id="ARBA00022840"/>
    </source>
</evidence>
<accession>A0A0S1SWW4</accession>
<dbReference type="Gene3D" id="1.10.240.10">
    <property type="entry name" value="Tyrosyl-Transfer RNA Synthetase"/>
    <property type="match status" value="1"/>
</dbReference>
<feature type="binding site" evidence="8">
    <location>
        <begin position="8"/>
        <end position="10"/>
    </location>
    <ligand>
        <name>ATP</name>
        <dbReference type="ChEBI" id="CHEBI:30616"/>
    </ligand>
</feature>
<dbReference type="EMBL" id="CP013065">
    <property type="protein sequence ID" value="ALM13358.1"/>
    <property type="molecule type" value="Genomic_DNA"/>
</dbReference>
<evidence type="ECO:0000256" key="5">
    <source>
        <dbReference type="ARBA" id="ARBA00022917"/>
    </source>
</evidence>
<evidence type="ECO:0000256" key="7">
    <source>
        <dbReference type="ARBA" id="ARBA00049929"/>
    </source>
</evidence>
<keyword evidence="6 8" id="KW-0030">Aminoacyl-tRNA synthetase</keyword>
<evidence type="ECO:0000256" key="8">
    <source>
        <dbReference type="HAMAP-Rule" id="MF_00140"/>
    </source>
</evidence>
<dbReference type="SUPFAM" id="SSF52374">
    <property type="entry name" value="Nucleotidylyl transferase"/>
    <property type="match status" value="1"/>
</dbReference>
<organism evidence="10 11">
    <name type="scientific">Candidatus Peribacter riflensis</name>
    <dbReference type="NCBI Taxonomy" id="1735162"/>
    <lineage>
        <taxon>Bacteria</taxon>
        <taxon>Candidatus Peregrinibacteriota</taxon>
        <taxon>Candidatus Peribacteria</taxon>
        <taxon>Candidatus Peribacterales</taxon>
        <taxon>Candidatus Peribacteraceae</taxon>
        <taxon>Candidatus Peribacter</taxon>
    </lineage>
</organism>
<dbReference type="Gene3D" id="3.40.50.620">
    <property type="entry name" value="HUPs"/>
    <property type="match status" value="1"/>
</dbReference>
<keyword evidence="4 8" id="KW-0067">ATP-binding</keyword>
<sequence>MRVLSGIQPSGQLHLGNYFGSIKPNLEWAQKSDESFFFIADLHALTTMQDAEKLKQAREDIVLDYLACGFDPEKAVIFEQSKIPEHTELLWILSTVTPMGLLERAVSYKDKVSQGIAASAGLFTYPVLMAADILLYQTNVVPVGRDQKQHVEIARDIATKFNRTFDEVFTLPEPHIRAEVATVPGTDGRKMSKSYGNTIPLFAEESQVKKAIMGIQTDSKGMTDPKDPDTCPIFQIHRLFLGKKEAEALAGEYRAGLSYADGKKRLLQAFMDVFGPLRTRRAALKPREIAAVLEQGNARARVIAAETMQRVRKAVGLL</sequence>
<comment type="catalytic activity">
    <reaction evidence="7 8">
        <text>tRNA(Trp) + L-tryptophan + ATP = L-tryptophyl-tRNA(Trp) + AMP + diphosphate + H(+)</text>
        <dbReference type="Rhea" id="RHEA:24080"/>
        <dbReference type="Rhea" id="RHEA-COMP:9671"/>
        <dbReference type="Rhea" id="RHEA-COMP:9705"/>
        <dbReference type="ChEBI" id="CHEBI:15378"/>
        <dbReference type="ChEBI" id="CHEBI:30616"/>
        <dbReference type="ChEBI" id="CHEBI:33019"/>
        <dbReference type="ChEBI" id="CHEBI:57912"/>
        <dbReference type="ChEBI" id="CHEBI:78442"/>
        <dbReference type="ChEBI" id="CHEBI:78535"/>
        <dbReference type="ChEBI" id="CHEBI:456215"/>
        <dbReference type="EC" id="6.1.1.2"/>
    </reaction>
</comment>
<feature type="binding site" evidence="8">
    <location>
        <position position="132"/>
    </location>
    <ligand>
        <name>L-tryptophan</name>
        <dbReference type="ChEBI" id="CHEBI:57912"/>
    </ligand>
</feature>
<dbReference type="STRING" id="1735162.PeribacterB2_0684"/>
<dbReference type="InterPro" id="IPR050203">
    <property type="entry name" value="Trp-tRNA_synthetase"/>
</dbReference>
<dbReference type="GO" id="GO:0006436">
    <property type="term" value="P:tryptophanyl-tRNA aminoacylation"/>
    <property type="evidence" value="ECO:0007669"/>
    <property type="project" value="UniProtKB-UniRule"/>
</dbReference>
<dbReference type="AlphaFoldDB" id="A0A0S1SWW4"/>
<gene>
    <name evidence="8" type="primary">trpS</name>
    <name evidence="10" type="ORF">PeribacterD1_0684</name>
</gene>
<comment type="similarity">
    <text evidence="1 8 9">Belongs to the class-I aminoacyl-tRNA synthetase family.</text>
</comment>
<evidence type="ECO:0000313" key="10">
    <source>
        <dbReference type="EMBL" id="ALM13358.1"/>
    </source>
</evidence>
<dbReference type="PANTHER" id="PTHR43766">
    <property type="entry name" value="TRYPTOPHAN--TRNA LIGASE, MITOCHONDRIAL"/>
    <property type="match status" value="1"/>
</dbReference>
<comment type="subcellular location">
    <subcellularLocation>
        <location evidence="8">Cytoplasm</location>
    </subcellularLocation>
</comment>
<evidence type="ECO:0000256" key="2">
    <source>
        <dbReference type="ARBA" id="ARBA00022598"/>
    </source>
</evidence>
<feature type="short sequence motif" description="'KMSKS' region" evidence="8">
    <location>
        <begin position="190"/>
        <end position="194"/>
    </location>
</feature>
<feature type="binding site" evidence="8">
    <location>
        <begin position="190"/>
        <end position="194"/>
    </location>
    <ligand>
        <name>ATP</name>
        <dbReference type="ChEBI" id="CHEBI:30616"/>
    </ligand>
</feature>
<dbReference type="CDD" id="cd00806">
    <property type="entry name" value="TrpRS_core"/>
    <property type="match status" value="1"/>
</dbReference>
<dbReference type="HAMAP" id="MF_00140_B">
    <property type="entry name" value="Trp_tRNA_synth_B"/>
    <property type="match status" value="1"/>
</dbReference>
<feature type="binding site" evidence="8">
    <location>
        <begin position="16"/>
        <end position="17"/>
    </location>
    <ligand>
        <name>ATP</name>
        <dbReference type="ChEBI" id="CHEBI:30616"/>
    </ligand>
</feature>
<dbReference type="Proteomes" id="UP000069135">
    <property type="component" value="Chromosome"/>
</dbReference>
<dbReference type="EC" id="6.1.1.2" evidence="8"/>
<keyword evidence="8" id="KW-0963">Cytoplasm</keyword>
<dbReference type="InterPro" id="IPR002305">
    <property type="entry name" value="aa-tRNA-synth_Ic"/>
</dbReference>
<dbReference type="InterPro" id="IPR002306">
    <property type="entry name" value="Trp-tRNA-ligase"/>
</dbReference>
<dbReference type="PRINTS" id="PR01039">
    <property type="entry name" value="TRNASYNTHTRP"/>
</dbReference>
<evidence type="ECO:0000256" key="1">
    <source>
        <dbReference type="ARBA" id="ARBA00005594"/>
    </source>
</evidence>
<evidence type="ECO:0000256" key="6">
    <source>
        <dbReference type="ARBA" id="ARBA00023146"/>
    </source>
</evidence>
<reference evidence="11" key="1">
    <citation type="submission" date="2015-10" db="EMBL/GenBank/DDBJ databases">
        <title>Analysis of five complete genome sequences for members of the class Peribacteria in the recently recognized Peregrinibacteria bacterial phylum.</title>
        <authorList>
            <person name="Anantharaman K."/>
            <person name="Brown C.T."/>
            <person name="Burstein D."/>
            <person name="Castelle C.J."/>
            <person name="Probst A.J."/>
            <person name="Thomas B.C."/>
            <person name="Williams K.H."/>
            <person name="Banfield J.F."/>
        </authorList>
    </citation>
    <scope>NUCLEOTIDE SEQUENCE [LARGE SCALE GENOMIC DNA]</scope>
</reference>
<dbReference type="InterPro" id="IPR014729">
    <property type="entry name" value="Rossmann-like_a/b/a_fold"/>
</dbReference>
<feature type="binding site" evidence="8">
    <location>
        <position position="183"/>
    </location>
    <ligand>
        <name>ATP</name>
        <dbReference type="ChEBI" id="CHEBI:30616"/>
    </ligand>
</feature>
<dbReference type="GO" id="GO:0005524">
    <property type="term" value="F:ATP binding"/>
    <property type="evidence" value="ECO:0007669"/>
    <property type="project" value="UniProtKB-UniRule"/>
</dbReference>
<keyword evidence="3 8" id="KW-0547">Nucleotide-binding</keyword>
<dbReference type="PROSITE" id="PS00178">
    <property type="entry name" value="AA_TRNA_LIGASE_I"/>
    <property type="match status" value="1"/>
</dbReference>
<dbReference type="NCBIfam" id="TIGR00233">
    <property type="entry name" value="trpS"/>
    <property type="match status" value="1"/>
</dbReference>
<name>A0A0S1SWW4_9BACT</name>
<evidence type="ECO:0000256" key="9">
    <source>
        <dbReference type="RuleBase" id="RU363036"/>
    </source>
</evidence>
<evidence type="ECO:0000313" key="11">
    <source>
        <dbReference type="Proteomes" id="UP000069135"/>
    </source>
</evidence>
<dbReference type="GO" id="GO:0005829">
    <property type="term" value="C:cytosol"/>
    <property type="evidence" value="ECO:0007669"/>
    <property type="project" value="TreeGrafter"/>
</dbReference>
<comment type="subunit">
    <text evidence="8">Homodimer.</text>
</comment>
<dbReference type="Pfam" id="PF00579">
    <property type="entry name" value="tRNA-synt_1b"/>
    <property type="match status" value="1"/>
</dbReference>
<dbReference type="InterPro" id="IPR024109">
    <property type="entry name" value="Trp-tRNA-ligase_bac-type"/>
</dbReference>
<proteinExistence type="inferred from homology"/>
<accession>A0A0S1SRA1</accession>
<dbReference type="KEGG" id="prf:PeribacterA2_0683"/>
<reference evidence="10 11" key="2">
    <citation type="journal article" date="2016" name="PeerJ">
        <title>Analysis of five complete genome sequences for members of the class Peribacteria in the recently recognized Peregrinibacteria bacterial phylum.</title>
        <authorList>
            <person name="Anantharaman K."/>
            <person name="Brown C.T."/>
            <person name="Burstein D."/>
            <person name="Castelle C.J."/>
            <person name="Probst A.J."/>
            <person name="Thomas B.C."/>
            <person name="Williams K.H."/>
            <person name="Banfield J.F."/>
        </authorList>
    </citation>
    <scope>NUCLEOTIDE SEQUENCE [LARGE SCALE GENOMIC DNA]</scope>
    <source>
        <strain evidence="10">RIFOXYD1_FULL_PER-ii_59_16</strain>
    </source>
</reference>
<feature type="short sequence motif" description="'HIGH' region" evidence="8">
    <location>
        <begin position="9"/>
        <end position="17"/>
    </location>
</feature>
<keyword evidence="5 8" id="KW-0648">Protein biosynthesis</keyword>
<protein>
    <recommendedName>
        <fullName evidence="8">Tryptophan--tRNA ligase</fullName>
        <ecNumber evidence="8">6.1.1.2</ecNumber>
    </recommendedName>
    <alternativeName>
        <fullName evidence="8">Tryptophanyl-tRNA synthetase</fullName>
        <shortName evidence="8">TrpRS</shortName>
    </alternativeName>
</protein>
<evidence type="ECO:0000256" key="3">
    <source>
        <dbReference type="ARBA" id="ARBA00022741"/>
    </source>
</evidence>
<dbReference type="PANTHER" id="PTHR43766:SF1">
    <property type="entry name" value="TRYPTOPHAN--TRNA LIGASE, MITOCHONDRIAL"/>
    <property type="match status" value="1"/>
</dbReference>
<keyword evidence="2 8" id="KW-0436">Ligase</keyword>